<dbReference type="Pfam" id="PF00135">
    <property type="entry name" value="COesterase"/>
    <property type="match status" value="1"/>
</dbReference>
<comment type="similarity">
    <text evidence="1 4">Belongs to the type-B carboxylesterase/lipase family.</text>
</comment>
<comment type="caution">
    <text evidence="6">The sequence shown here is derived from an EMBL/GenBank/DDBJ whole genome shotgun (WGS) entry which is preliminary data.</text>
</comment>
<feature type="active site" description="Charge relay system" evidence="3">
    <location>
        <position position="327"/>
    </location>
</feature>
<keyword evidence="2 4" id="KW-0378">Hydrolase</keyword>
<organism evidence="6 7">
    <name type="scientific">Geranomyces variabilis</name>
    <dbReference type="NCBI Taxonomy" id="109894"/>
    <lineage>
        <taxon>Eukaryota</taxon>
        <taxon>Fungi</taxon>
        <taxon>Fungi incertae sedis</taxon>
        <taxon>Chytridiomycota</taxon>
        <taxon>Chytridiomycota incertae sedis</taxon>
        <taxon>Chytridiomycetes</taxon>
        <taxon>Spizellomycetales</taxon>
        <taxon>Powellomycetaceae</taxon>
        <taxon>Geranomyces</taxon>
    </lineage>
</organism>
<evidence type="ECO:0000313" key="6">
    <source>
        <dbReference type="EMBL" id="KAJ3182754.1"/>
    </source>
</evidence>
<proteinExistence type="inferred from homology"/>
<reference evidence="6" key="1">
    <citation type="submission" date="2020-05" db="EMBL/GenBank/DDBJ databases">
        <title>Phylogenomic resolution of chytrid fungi.</title>
        <authorList>
            <person name="Stajich J.E."/>
            <person name="Amses K."/>
            <person name="Simmons R."/>
            <person name="Seto K."/>
            <person name="Myers J."/>
            <person name="Bonds A."/>
            <person name="Quandt C.A."/>
            <person name="Barry K."/>
            <person name="Liu P."/>
            <person name="Grigoriev I."/>
            <person name="Longcore J.E."/>
            <person name="James T.Y."/>
        </authorList>
    </citation>
    <scope>NUCLEOTIDE SEQUENCE</scope>
    <source>
        <strain evidence="6">JEL0379</strain>
    </source>
</reference>
<dbReference type="AlphaFoldDB" id="A0AAD5TP84"/>
<dbReference type="GO" id="GO:0004104">
    <property type="term" value="F:cholinesterase activity"/>
    <property type="evidence" value="ECO:0007669"/>
    <property type="project" value="InterPro"/>
</dbReference>
<evidence type="ECO:0000256" key="2">
    <source>
        <dbReference type="ARBA" id="ARBA00022801"/>
    </source>
</evidence>
<dbReference type="InterPro" id="IPR002018">
    <property type="entry name" value="CarbesteraseB"/>
</dbReference>
<dbReference type="InterPro" id="IPR000997">
    <property type="entry name" value="Cholinesterase"/>
</dbReference>
<dbReference type="PANTHER" id="PTHR11559">
    <property type="entry name" value="CARBOXYLESTERASE"/>
    <property type="match status" value="1"/>
</dbReference>
<dbReference type="InterPro" id="IPR029058">
    <property type="entry name" value="AB_hydrolase_fold"/>
</dbReference>
<dbReference type="EC" id="3.1.1.-" evidence="4"/>
<dbReference type="PRINTS" id="PR00878">
    <property type="entry name" value="CHOLNESTRASE"/>
</dbReference>
<keyword evidence="7" id="KW-1185">Reference proteome</keyword>
<evidence type="ECO:0000256" key="4">
    <source>
        <dbReference type="RuleBase" id="RU361235"/>
    </source>
</evidence>
<dbReference type="Proteomes" id="UP001212152">
    <property type="component" value="Unassembled WGS sequence"/>
</dbReference>
<gene>
    <name evidence="6" type="ORF">HDU87_008093</name>
</gene>
<dbReference type="InterPro" id="IPR019826">
    <property type="entry name" value="Carboxylesterase_B_AS"/>
</dbReference>
<name>A0AAD5TP84_9FUNG</name>
<feature type="active site" description="Charge relay system" evidence="3">
    <location>
        <position position="436"/>
    </location>
</feature>
<dbReference type="Gene3D" id="3.40.50.1820">
    <property type="entry name" value="alpha/beta hydrolase"/>
    <property type="match status" value="1"/>
</dbReference>
<protein>
    <recommendedName>
        <fullName evidence="4">Carboxylic ester hydrolase</fullName>
        <ecNumber evidence="4">3.1.1.-</ecNumber>
    </recommendedName>
</protein>
<dbReference type="EMBL" id="JADGJQ010000008">
    <property type="protein sequence ID" value="KAJ3182754.1"/>
    <property type="molecule type" value="Genomic_DNA"/>
</dbReference>
<dbReference type="InterPro" id="IPR050309">
    <property type="entry name" value="Type-B_Carboxylest/Lipase"/>
</dbReference>
<evidence type="ECO:0000313" key="7">
    <source>
        <dbReference type="Proteomes" id="UP001212152"/>
    </source>
</evidence>
<evidence type="ECO:0000256" key="1">
    <source>
        <dbReference type="ARBA" id="ARBA00005964"/>
    </source>
</evidence>
<sequence>MTEEAPIVTTTSGAVRGTVRSPGLFIWRGIPYAAPPVGPLRFKAPQPVKPWDGVLDTTRFGADAIRSVLGDIKMSVMPESEDCLFLNVWSSGLKGPARPVMVYIHGGAYIDGSGSIPLYNGRHLAQRGDVVVVTINYRLGALGYLYMPSIPSMDSNLGLRDQVFALEWVRDNIAAFGGDPDNVTIFGESAGGNAVTTLLAVPSARGLFARAIAQSPTVTHVWPAELGAAISAEFCAALVAAAAKAKYPTTTTTTASDDVETVLREISAVDIGPFYGSHFRAVAASRPGWSGFSPVVDGTFLPMDPLDATRAGLTADIPLLLGTNRDEAALFYKKNQPCALPVSEAQIEAVFSATASAPRDRVLRAYPTYPSLAARLQFAGDIVFGAATLQLAEARTTTTTTTNTTAKKQQLAAKTYLYRFDYAPLAARILGLGATHGTELPLVFGTTAGAIGKQLYVFSFGRQRALGERMMDAWIGFARTGEPGWAAYEPEKRVTKVWDFVDREVDDLGKDVRTAWGDWRVEGAPAAKL</sequence>
<feature type="domain" description="Carboxylesterase type B" evidence="5">
    <location>
        <begin position="5"/>
        <end position="498"/>
    </location>
</feature>
<feature type="active site" description="Acyl-ester intermediate" evidence="3">
    <location>
        <position position="189"/>
    </location>
</feature>
<evidence type="ECO:0000256" key="3">
    <source>
        <dbReference type="PIRSR" id="PIRSR600997-1"/>
    </source>
</evidence>
<evidence type="ECO:0000259" key="5">
    <source>
        <dbReference type="Pfam" id="PF00135"/>
    </source>
</evidence>
<accession>A0AAD5TP84</accession>
<dbReference type="SUPFAM" id="SSF53474">
    <property type="entry name" value="alpha/beta-Hydrolases"/>
    <property type="match status" value="1"/>
</dbReference>
<dbReference type="PROSITE" id="PS00122">
    <property type="entry name" value="CARBOXYLESTERASE_B_1"/>
    <property type="match status" value="1"/>
</dbReference>